<name>A0A0F9HQX6_9ZZZZ</name>
<accession>A0A0F9HQX6</accession>
<proteinExistence type="predicted"/>
<comment type="caution">
    <text evidence="2">The sequence shown here is derived from an EMBL/GenBank/DDBJ whole genome shotgun (WGS) entry which is preliminary data.</text>
</comment>
<sequence length="35" mass="3896">GTEEAKMLAEGKSDDESPSYMEEEALEATFVEEEN</sequence>
<protein>
    <submittedName>
        <fullName evidence="2">Uncharacterized protein</fullName>
    </submittedName>
</protein>
<evidence type="ECO:0000256" key="1">
    <source>
        <dbReference type="SAM" id="MobiDB-lite"/>
    </source>
</evidence>
<organism evidence="2">
    <name type="scientific">marine sediment metagenome</name>
    <dbReference type="NCBI Taxonomy" id="412755"/>
    <lineage>
        <taxon>unclassified sequences</taxon>
        <taxon>metagenomes</taxon>
        <taxon>ecological metagenomes</taxon>
    </lineage>
</organism>
<evidence type="ECO:0000313" key="2">
    <source>
        <dbReference type="EMBL" id="KKL77557.1"/>
    </source>
</evidence>
<feature type="compositionally biased region" description="Basic and acidic residues" evidence="1">
    <location>
        <begin position="1"/>
        <end position="15"/>
    </location>
</feature>
<dbReference type="EMBL" id="LAZR01023717">
    <property type="protein sequence ID" value="KKL77557.1"/>
    <property type="molecule type" value="Genomic_DNA"/>
</dbReference>
<feature type="region of interest" description="Disordered" evidence="1">
    <location>
        <begin position="1"/>
        <end position="21"/>
    </location>
</feature>
<reference evidence="2" key="1">
    <citation type="journal article" date="2015" name="Nature">
        <title>Complex archaea that bridge the gap between prokaryotes and eukaryotes.</title>
        <authorList>
            <person name="Spang A."/>
            <person name="Saw J.H."/>
            <person name="Jorgensen S.L."/>
            <person name="Zaremba-Niedzwiedzka K."/>
            <person name="Martijn J."/>
            <person name="Lind A.E."/>
            <person name="van Eijk R."/>
            <person name="Schleper C."/>
            <person name="Guy L."/>
            <person name="Ettema T.J."/>
        </authorList>
    </citation>
    <scope>NUCLEOTIDE SEQUENCE</scope>
</reference>
<feature type="non-terminal residue" evidence="2">
    <location>
        <position position="1"/>
    </location>
</feature>
<dbReference type="AlphaFoldDB" id="A0A0F9HQX6"/>
<gene>
    <name evidence="2" type="ORF">LCGC14_2033670</name>
</gene>